<evidence type="ECO:0000256" key="3">
    <source>
        <dbReference type="ARBA" id="ARBA00022692"/>
    </source>
</evidence>
<comment type="subcellular location">
    <subcellularLocation>
        <location evidence="1">Cell membrane</location>
        <topology evidence="1">Multi-pass membrane protein</topology>
    </subcellularLocation>
</comment>
<accession>A0ABS3YFU2</accession>
<evidence type="ECO:0000256" key="1">
    <source>
        <dbReference type="ARBA" id="ARBA00004651"/>
    </source>
</evidence>
<dbReference type="PANTHER" id="PTHR30572">
    <property type="entry name" value="MEMBRANE COMPONENT OF TRANSPORTER-RELATED"/>
    <property type="match status" value="1"/>
</dbReference>
<evidence type="ECO:0000256" key="4">
    <source>
        <dbReference type="ARBA" id="ARBA00022989"/>
    </source>
</evidence>
<evidence type="ECO:0000256" key="6">
    <source>
        <dbReference type="SAM" id="Phobius"/>
    </source>
</evidence>
<feature type="domain" description="MacB-like periplasmic core" evidence="8">
    <location>
        <begin position="20"/>
        <end position="246"/>
    </location>
</feature>
<feature type="transmembrane region" description="Helical" evidence="6">
    <location>
        <begin position="298"/>
        <end position="319"/>
    </location>
</feature>
<dbReference type="PANTHER" id="PTHR30572:SF18">
    <property type="entry name" value="ABC-TYPE MACROLIDE FAMILY EXPORT SYSTEM PERMEASE COMPONENT 2"/>
    <property type="match status" value="1"/>
</dbReference>
<keyword evidence="4 6" id="KW-1133">Transmembrane helix</keyword>
<evidence type="ECO:0000313" key="9">
    <source>
        <dbReference type="EMBL" id="MBO9153552.1"/>
    </source>
</evidence>
<dbReference type="InterPro" id="IPR003838">
    <property type="entry name" value="ABC3_permease_C"/>
</dbReference>
<feature type="transmembrane region" description="Helical" evidence="6">
    <location>
        <begin position="393"/>
        <end position="415"/>
    </location>
</feature>
<keyword evidence="3 6" id="KW-0812">Transmembrane</keyword>
<dbReference type="EMBL" id="JAGHKP010000003">
    <property type="protein sequence ID" value="MBO9153552.1"/>
    <property type="molecule type" value="Genomic_DNA"/>
</dbReference>
<dbReference type="Proteomes" id="UP000679126">
    <property type="component" value="Unassembled WGS sequence"/>
</dbReference>
<evidence type="ECO:0000259" key="7">
    <source>
        <dbReference type="Pfam" id="PF02687"/>
    </source>
</evidence>
<dbReference type="Pfam" id="PF12704">
    <property type="entry name" value="MacB_PCD"/>
    <property type="match status" value="1"/>
</dbReference>
<feature type="domain" description="ABC3 transporter permease C-terminal" evidence="7">
    <location>
        <begin position="306"/>
        <end position="417"/>
    </location>
</feature>
<evidence type="ECO:0000256" key="5">
    <source>
        <dbReference type="ARBA" id="ARBA00023136"/>
    </source>
</evidence>
<protein>
    <submittedName>
        <fullName evidence="9">ABC transporter permease</fullName>
    </submittedName>
</protein>
<keyword evidence="10" id="KW-1185">Reference proteome</keyword>
<feature type="transmembrane region" description="Helical" evidence="6">
    <location>
        <begin position="21"/>
        <end position="42"/>
    </location>
</feature>
<feature type="transmembrane region" description="Helical" evidence="6">
    <location>
        <begin position="435"/>
        <end position="459"/>
    </location>
</feature>
<feature type="domain" description="ABC3 transporter permease C-terminal" evidence="7">
    <location>
        <begin position="677"/>
        <end position="789"/>
    </location>
</feature>
<evidence type="ECO:0000256" key="2">
    <source>
        <dbReference type="ARBA" id="ARBA00022475"/>
    </source>
</evidence>
<name>A0ABS3YFU2_9BACT</name>
<sequence>MLVNYLRVAFRNLWSHKLYTGINALGLAAGITCMLFAVLFMLDEQRFDKFHAHHESLYRINTTLVTEEGAPRRTFGGTGQVQGPAFQREIPEIRQFTRVMGGDIYGDVHTGSKALRLQQLFVDENFLQTFSFPALSGNPVTALRNTDAAAITESTAMRLFGRTDVLGRALYLDADPSAQKLGKPLTITAVLKDPPPQSSIRFDLLMNFRFLQLSFTDEYWFNAYLGTYVILQPGANIAAVEKKMDRIYQSAAAAGRKAHPFDPQVGYSLQKLTDVHLNPLRHENSGRENGIVHESNPVYARLFLGIAAFILLMAVINFIHISNAGALRRAKEVAVRKLNGGSRRQIIKQFLLESAIVCIISFILAGVFTLIALPVFNELSGKHLQVTDAPGLPFYAIALLAGVVVLAGLYPAYILSGFKPATVLYSKPKLSGRGWLGKGLVVLQFSLAVFLLIASVSYYRQMQFIRAKDLGYNPHQVIRSHIPGNRDPKPVQQFLRTELSREPGIRSVSFGGDAGAMNAKTNGRTVEAVHMVIDEHYLPTMEITLKTGRNLSPGEPYGLIVNEAFVTAAGWKQPIGQTVYTNDYFDKMPRTVTGVVKDFHNTSLHRRLQPMILFRHSWHNGGIWVRYDQNRGRQALAAFEKTFKTAMPTAVFGYQHLDELNAQAYEQELRWKKIITIATVLSVFICCMGLFGIAHLSTRQRIKEIGIRKVLGAGVPGLAALMSKQFLQPVVVALLIASPPAAWVIQLWLRQFAYSISLSGWTFVATAAVILGLALATVAYHTMSVALMNPSKSIKTE</sequence>
<feature type="transmembrane region" description="Helical" evidence="6">
    <location>
        <begin position="674"/>
        <end position="694"/>
    </location>
</feature>
<reference evidence="10" key="1">
    <citation type="submission" date="2021-03" db="EMBL/GenBank/DDBJ databases">
        <title>Assistant Professor.</title>
        <authorList>
            <person name="Huq M.A."/>
        </authorList>
    </citation>
    <scope>NUCLEOTIDE SEQUENCE [LARGE SCALE GENOMIC DNA]</scope>
    <source>
        <strain evidence="10">MAH-28</strain>
    </source>
</reference>
<keyword evidence="5 6" id="KW-0472">Membrane</keyword>
<evidence type="ECO:0000313" key="10">
    <source>
        <dbReference type="Proteomes" id="UP000679126"/>
    </source>
</evidence>
<organism evidence="9 10">
    <name type="scientific">Chitinophaga chungangae</name>
    <dbReference type="NCBI Taxonomy" id="2821488"/>
    <lineage>
        <taxon>Bacteria</taxon>
        <taxon>Pseudomonadati</taxon>
        <taxon>Bacteroidota</taxon>
        <taxon>Chitinophagia</taxon>
        <taxon>Chitinophagales</taxon>
        <taxon>Chitinophagaceae</taxon>
        <taxon>Chitinophaga</taxon>
    </lineage>
</organism>
<keyword evidence="2" id="KW-1003">Cell membrane</keyword>
<dbReference type="Pfam" id="PF02687">
    <property type="entry name" value="FtsX"/>
    <property type="match status" value="2"/>
</dbReference>
<dbReference type="InterPro" id="IPR050250">
    <property type="entry name" value="Macrolide_Exporter_MacB"/>
</dbReference>
<comment type="caution">
    <text evidence="9">The sequence shown here is derived from an EMBL/GenBank/DDBJ whole genome shotgun (WGS) entry which is preliminary data.</text>
</comment>
<feature type="transmembrane region" description="Helical" evidence="6">
    <location>
        <begin position="350"/>
        <end position="373"/>
    </location>
</feature>
<gene>
    <name evidence="9" type="ORF">J7I43_15090</name>
</gene>
<dbReference type="InterPro" id="IPR025857">
    <property type="entry name" value="MacB_PCD"/>
</dbReference>
<dbReference type="RefSeq" id="WP_209146554.1">
    <property type="nucleotide sequence ID" value="NZ_JAGHKP010000003.1"/>
</dbReference>
<evidence type="ECO:0000259" key="8">
    <source>
        <dbReference type="Pfam" id="PF12704"/>
    </source>
</evidence>
<feature type="transmembrane region" description="Helical" evidence="6">
    <location>
        <begin position="729"/>
        <end position="749"/>
    </location>
</feature>
<proteinExistence type="predicted"/>
<feature type="transmembrane region" description="Helical" evidence="6">
    <location>
        <begin position="761"/>
        <end position="783"/>
    </location>
</feature>